<dbReference type="OrthoDB" id="425681at2759"/>
<evidence type="ECO:0000259" key="1">
    <source>
        <dbReference type="PROSITE" id="PS50878"/>
    </source>
</evidence>
<gene>
    <name evidence="2" type="primary">Hypp3443</name>
    <name evidence="2" type="ORF">BLAG_LOCUS20173</name>
</gene>
<feature type="domain" description="Reverse transcriptase" evidence="1">
    <location>
        <begin position="1"/>
        <end position="95"/>
    </location>
</feature>
<dbReference type="EMBL" id="OV696690">
    <property type="protein sequence ID" value="CAH1266622.1"/>
    <property type="molecule type" value="Genomic_DNA"/>
</dbReference>
<protein>
    <submittedName>
        <fullName evidence="2">Hypp3443 protein</fullName>
    </submittedName>
</protein>
<dbReference type="PROSITE" id="PS50878">
    <property type="entry name" value="RT_POL"/>
    <property type="match status" value="1"/>
</dbReference>
<dbReference type="AlphaFoldDB" id="A0A8K0A505"/>
<accession>A0A8K0A505</accession>
<sequence>MQDTLQDHHTSISIAGRRICIFRFADDIDLLAGTNTKLQDLTGKLTQSTGSFGMEVSTEKSKVMVNSKDETQAVIYMNGQQLEEVGSFTYLGGSIQRMVLAGRKY</sequence>
<evidence type="ECO:0000313" key="2">
    <source>
        <dbReference type="EMBL" id="CAH1266622.1"/>
    </source>
</evidence>
<reference evidence="2" key="1">
    <citation type="submission" date="2022-01" db="EMBL/GenBank/DDBJ databases">
        <authorList>
            <person name="Braso-Vives M."/>
        </authorList>
    </citation>
    <scope>NUCLEOTIDE SEQUENCE</scope>
</reference>
<evidence type="ECO:0000313" key="3">
    <source>
        <dbReference type="Proteomes" id="UP000838412"/>
    </source>
</evidence>
<dbReference type="PANTHER" id="PTHR47027">
    <property type="entry name" value="REVERSE TRANSCRIPTASE DOMAIN-CONTAINING PROTEIN"/>
    <property type="match status" value="1"/>
</dbReference>
<name>A0A8K0A505_BRALA</name>
<keyword evidence="3" id="KW-1185">Reference proteome</keyword>
<organism evidence="2 3">
    <name type="scientific">Branchiostoma lanceolatum</name>
    <name type="common">Common lancelet</name>
    <name type="synonym">Amphioxus lanceolatum</name>
    <dbReference type="NCBI Taxonomy" id="7740"/>
    <lineage>
        <taxon>Eukaryota</taxon>
        <taxon>Metazoa</taxon>
        <taxon>Chordata</taxon>
        <taxon>Cephalochordata</taxon>
        <taxon>Leptocardii</taxon>
        <taxon>Amphioxiformes</taxon>
        <taxon>Branchiostomatidae</taxon>
        <taxon>Branchiostoma</taxon>
    </lineage>
</organism>
<dbReference type="Proteomes" id="UP000838412">
    <property type="component" value="Chromosome 5"/>
</dbReference>
<dbReference type="InterPro" id="IPR000477">
    <property type="entry name" value="RT_dom"/>
</dbReference>
<proteinExistence type="predicted"/>
<dbReference type="PANTHER" id="PTHR47027:SF25">
    <property type="entry name" value="REVERSE TRANSCRIPTASE DOMAIN-CONTAINING PROTEIN"/>
    <property type="match status" value="1"/>
</dbReference>